<accession>A0ABW2XV34</accession>
<comment type="caution">
    <text evidence="3">The sequence shown here is derived from an EMBL/GenBank/DDBJ whole genome shotgun (WGS) entry which is preliminary data.</text>
</comment>
<dbReference type="EMBL" id="JBHTGP010000017">
    <property type="protein sequence ID" value="MFD0689299.1"/>
    <property type="molecule type" value="Genomic_DNA"/>
</dbReference>
<evidence type="ECO:0000256" key="2">
    <source>
        <dbReference type="SAM" id="SignalP"/>
    </source>
</evidence>
<gene>
    <name evidence="3" type="ORF">ACFQZM_32775</name>
</gene>
<evidence type="ECO:0000313" key="4">
    <source>
        <dbReference type="Proteomes" id="UP001597063"/>
    </source>
</evidence>
<keyword evidence="2" id="KW-0732">Signal</keyword>
<dbReference type="Proteomes" id="UP001597063">
    <property type="component" value="Unassembled WGS sequence"/>
</dbReference>
<feature type="compositionally biased region" description="Basic and acidic residues" evidence="1">
    <location>
        <begin position="55"/>
        <end position="67"/>
    </location>
</feature>
<dbReference type="RefSeq" id="WP_131762097.1">
    <property type="nucleotide sequence ID" value="NZ_CAACUY010000210.1"/>
</dbReference>
<reference evidence="4" key="1">
    <citation type="journal article" date="2019" name="Int. J. Syst. Evol. Microbiol.">
        <title>The Global Catalogue of Microorganisms (GCM) 10K type strain sequencing project: providing services to taxonomists for standard genome sequencing and annotation.</title>
        <authorList>
            <consortium name="The Broad Institute Genomics Platform"/>
            <consortium name="The Broad Institute Genome Sequencing Center for Infectious Disease"/>
            <person name="Wu L."/>
            <person name="Ma J."/>
        </authorList>
    </citation>
    <scope>NUCLEOTIDE SEQUENCE [LARGE SCALE GENOMIC DNA]</scope>
    <source>
        <strain evidence="4">JCM 9371</strain>
    </source>
</reference>
<keyword evidence="4" id="KW-1185">Reference proteome</keyword>
<name>A0ABW2XV34_9ACTN</name>
<feature type="region of interest" description="Disordered" evidence="1">
    <location>
        <begin position="55"/>
        <end position="184"/>
    </location>
</feature>
<protein>
    <submittedName>
        <fullName evidence="3">Uncharacterized protein</fullName>
    </submittedName>
</protein>
<proteinExistence type="predicted"/>
<feature type="chain" id="PRO_5046125525" evidence="2">
    <location>
        <begin position="24"/>
        <end position="184"/>
    </location>
</feature>
<feature type="signal peptide" evidence="2">
    <location>
        <begin position="1"/>
        <end position="23"/>
    </location>
</feature>
<evidence type="ECO:0000313" key="3">
    <source>
        <dbReference type="EMBL" id="MFD0689299.1"/>
    </source>
</evidence>
<evidence type="ECO:0000256" key="1">
    <source>
        <dbReference type="SAM" id="MobiDB-lite"/>
    </source>
</evidence>
<sequence>MRRQTLAALALVPALALALPACGAEAKTAGGKSTAKAASDQQKMRQFAQCMREHGVDMEDPDTDGKITIKSSAKPGQAGKGPQGPPKEVQDAQKACRHLMPNGGKPPKMSAQDLAKARAHSKCMRDHGITDFPDPSPDGGIQIKAGNGSDLDPQNQRFKDADKACQKYAPDGGKGTKRSGGGGS</sequence>
<organism evidence="3 4">
    <name type="scientific">Actinomadura fibrosa</name>
    <dbReference type="NCBI Taxonomy" id="111802"/>
    <lineage>
        <taxon>Bacteria</taxon>
        <taxon>Bacillati</taxon>
        <taxon>Actinomycetota</taxon>
        <taxon>Actinomycetes</taxon>
        <taxon>Streptosporangiales</taxon>
        <taxon>Thermomonosporaceae</taxon>
        <taxon>Actinomadura</taxon>
    </lineage>
</organism>